<dbReference type="Gene3D" id="2.130.10.30">
    <property type="entry name" value="Regulator of chromosome condensation 1/beta-lactamase-inhibitor protein II"/>
    <property type="match status" value="1"/>
</dbReference>
<reference evidence="3 4" key="1">
    <citation type="journal article" date="2013" name="Proc. Natl. Acad. Sci. U.S.A.">
        <title>The king cobra genome reveals dynamic gene evolution and adaptation in the snake venom system.</title>
        <authorList>
            <person name="Vonk F.J."/>
            <person name="Casewell N.R."/>
            <person name="Henkel C.V."/>
            <person name="Heimberg A.M."/>
            <person name="Jansen H.J."/>
            <person name="McCleary R.J."/>
            <person name="Kerkkamp H.M."/>
            <person name="Vos R.A."/>
            <person name="Guerreiro I."/>
            <person name="Calvete J.J."/>
            <person name="Wuster W."/>
            <person name="Woods A.E."/>
            <person name="Logan J.M."/>
            <person name="Harrison R.A."/>
            <person name="Castoe T.A."/>
            <person name="de Koning A.P."/>
            <person name="Pollock D.D."/>
            <person name="Yandell M."/>
            <person name="Calderon D."/>
            <person name="Renjifo C."/>
            <person name="Currier R.B."/>
            <person name="Salgado D."/>
            <person name="Pla D."/>
            <person name="Sanz L."/>
            <person name="Hyder A.S."/>
            <person name="Ribeiro J.M."/>
            <person name="Arntzen J.W."/>
            <person name="van den Thillart G.E."/>
            <person name="Boetzer M."/>
            <person name="Pirovano W."/>
            <person name="Dirks R.P."/>
            <person name="Spaink H.P."/>
            <person name="Duboule D."/>
            <person name="McGlinn E."/>
            <person name="Kini R.M."/>
            <person name="Richardson M.K."/>
        </authorList>
    </citation>
    <scope>NUCLEOTIDE SEQUENCE</scope>
    <source>
        <tissue evidence="3">Blood</tissue>
    </source>
</reference>
<dbReference type="PANTHER" id="PTHR45943:SF1">
    <property type="entry name" value="E3 UBIQUITIN-PROTEIN LIGASE MYCBP2"/>
    <property type="match status" value="1"/>
</dbReference>
<feature type="non-terminal residue" evidence="3">
    <location>
        <position position="113"/>
    </location>
</feature>
<feature type="compositionally biased region" description="Basic and acidic residues" evidence="2">
    <location>
        <begin position="9"/>
        <end position="18"/>
    </location>
</feature>
<dbReference type="PRINTS" id="PR00633">
    <property type="entry name" value="RCCNDNSATION"/>
</dbReference>
<evidence type="ECO:0000313" key="4">
    <source>
        <dbReference type="Proteomes" id="UP000018936"/>
    </source>
</evidence>
<name>V8NC02_OPHHA</name>
<feature type="non-terminal residue" evidence="3">
    <location>
        <position position="1"/>
    </location>
</feature>
<keyword evidence="4" id="KW-1185">Reference proteome</keyword>
<dbReference type="PANTHER" id="PTHR45943">
    <property type="entry name" value="E3 UBIQUITIN-PROTEIN LIGASE MYCBP2"/>
    <property type="match status" value="1"/>
</dbReference>
<comment type="caution">
    <text evidence="3">The sequence shown here is derived from an EMBL/GenBank/DDBJ whole genome shotgun (WGS) entry which is preliminary data.</text>
</comment>
<evidence type="ECO:0000313" key="3">
    <source>
        <dbReference type="EMBL" id="ETE59092.1"/>
    </source>
</evidence>
<dbReference type="GO" id="GO:0005886">
    <property type="term" value="C:plasma membrane"/>
    <property type="evidence" value="ECO:0007669"/>
    <property type="project" value="TreeGrafter"/>
</dbReference>
<evidence type="ECO:0000256" key="2">
    <source>
        <dbReference type="SAM" id="MobiDB-lite"/>
    </source>
</evidence>
<proteinExistence type="predicted"/>
<sequence>MTPTWGDGSGDRSEKDASKITTYPPGTVHFDCDLRAIQVSCGFHHSVVLMENGDVYTFGYGQHGQLGHGDVNSRGCPTLVQALPGPSTQVSAGSNHTAVLLMDGQVFTFGSFS</sequence>
<gene>
    <name evidence="3" type="primary">MYCBP2</name>
    <name evidence="3" type="ORF">L345_15179</name>
</gene>
<dbReference type="GO" id="GO:0005634">
    <property type="term" value="C:nucleus"/>
    <property type="evidence" value="ECO:0007669"/>
    <property type="project" value="TreeGrafter"/>
</dbReference>
<organism evidence="3 4">
    <name type="scientific">Ophiophagus hannah</name>
    <name type="common">King cobra</name>
    <name type="synonym">Naja hannah</name>
    <dbReference type="NCBI Taxonomy" id="8665"/>
    <lineage>
        <taxon>Eukaryota</taxon>
        <taxon>Metazoa</taxon>
        <taxon>Chordata</taxon>
        <taxon>Craniata</taxon>
        <taxon>Vertebrata</taxon>
        <taxon>Euteleostomi</taxon>
        <taxon>Lepidosauria</taxon>
        <taxon>Squamata</taxon>
        <taxon>Bifurcata</taxon>
        <taxon>Unidentata</taxon>
        <taxon>Episquamata</taxon>
        <taxon>Toxicofera</taxon>
        <taxon>Serpentes</taxon>
        <taxon>Colubroidea</taxon>
        <taxon>Elapidae</taxon>
        <taxon>Elapinae</taxon>
        <taxon>Ophiophagus</taxon>
    </lineage>
</organism>
<dbReference type="AlphaFoldDB" id="V8NC02"/>
<feature type="region of interest" description="Disordered" evidence="2">
    <location>
        <begin position="1"/>
        <end position="23"/>
    </location>
</feature>
<dbReference type="PROSITE" id="PS00626">
    <property type="entry name" value="RCC1_2"/>
    <property type="match status" value="2"/>
</dbReference>
<dbReference type="SUPFAM" id="SSF50985">
    <property type="entry name" value="RCC1/BLIP-II"/>
    <property type="match status" value="1"/>
</dbReference>
<dbReference type="GO" id="GO:0007411">
    <property type="term" value="P:axon guidance"/>
    <property type="evidence" value="ECO:0007669"/>
    <property type="project" value="TreeGrafter"/>
</dbReference>
<dbReference type="GO" id="GO:0061630">
    <property type="term" value="F:ubiquitin protein ligase activity"/>
    <property type="evidence" value="ECO:0007669"/>
    <property type="project" value="TreeGrafter"/>
</dbReference>
<dbReference type="InterPro" id="IPR009091">
    <property type="entry name" value="RCC1/BLIP-II"/>
</dbReference>
<dbReference type="OrthoDB" id="5370059at2759"/>
<dbReference type="GO" id="GO:0008582">
    <property type="term" value="P:regulation of synaptic assembly at neuromuscular junction"/>
    <property type="evidence" value="ECO:0007669"/>
    <property type="project" value="TreeGrafter"/>
</dbReference>
<protein>
    <submittedName>
        <fullName evidence="3">Putative E3 ubiquitin-protein ligase MYCBP2</fullName>
    </submittedName>
</protein>
<dbReference type="PROSITE" id="PS50012">
    <property type="entry name" value="RCC1_3"/>
    <property type="match status" value="1"/>
</dbReference>
<dbReference type="EMBL" id="AZIM01005891">
    <property type="protein sequence ID" value="ETE59092.1"/>
    <property type="molecule type" value="Genomic_DNA"/>
</dbReference>
<dbReference type="Proteomes" id="UP000018936">
    <property type="component" value="Unassembled WGS sequence"/>
</dbReference>
<feature type="repeat" description="RCC1" evidence="1">
    <location>
        <begin position="53"/>
        <end position="103"/>
    </location>
</feature>
<dbReference type="Pfam" id="PF00415">
    <property type="entry name" value="RCC1"/>
    <property type="match status" value="1"/>
</dbReference>
<accession>V8NC02</accession>
<evidence type="ECO:0000256" key="1">
    <source>
        <dbReference type="PROSITE-ProRule" id="PRU00235"/>
    </source>
</evidence>
<dbReference type="InterPro" id="IPR000408">
    <property type="entry name" value="Reg_chr_condens"/>
</dbReference>